<dbReference type="EMBL" id="CP113088">
    <property type="protein sequence ID" value="WAC02132.1"/>
    <property type="molecule type" value="Genomic_DNA"/>
</dbReference>
<evidence type="ECO:0000313" key="1">
    <source>
        <dbReference type="EMBL" id="WAC02132.1"/>
    </source>
</evidence>
<evidence type="ECO:0000313" key="2">
    <source>
        <dbReference type="Proteomes" id="UP001164705"/>
    </source>
</evidence>
<protein>
    <submittedName>
        <fullName evidence="1">Uncharacterized protein</fullName>
    </submittedName>
</protein>
<dbReference type="RefSeq" id="WP_267676729.1">
    <property type="nucleotide sequence ID" value="NZ_CP113088.1"/>
</dbReference>
<organism evidence="1 2">
    <name type="scientific">Lacinutrix neustonica</name>
    <dbReference type="NCBI Taxonomy" id="2980107"/>
    <lineage>
        <taxon>Bacteria</taxon>
        <taxon>Pseudomonadati</taxon>
        <taxon>Bacteroidota</taxon>
        <taxon>Flavobacteriia</taxon>
        <taxon>Flavobacteriales</taxon>
        <taxon>Flavobacteriaceae</taxon>
        <taxon>Lacinutrix</taxon>
    </lineage>
</organism>
<dbReference type="KEGG" id="lnu:N7U66_20540"/>
<sequence length="92" mass="10621">MKKGLIFFILGVTFFSCSYEFSPDNFIDLEQSTTDTQNIELLDFNTMDTINVQRTLNYKFSGLESQNTITSEVYIDDEQINANWEGNSELLL</sequence>
<accession>A0A9E8SDU9</accession>
<reference evidence="1" key="1">
    <citation type="submission" date="2022-11" db="EMBL/GenBank/DDBJ databases">
        <title>Lacinutrix neustonica HL-RS19T sp. nov., isolated from the surface microlayer sample of brackish Lake Shihwa.</title>
        <authorList>
            <person name="Choi J.Y."/>
            <person name="Hwang C.Y."/>
        </authorList>
    </citation>
    <scope>NUCLEOTIDE SEQUENCE</scope>
    <source>
        <strain evidence="1">HL-RS19</strain>
    </source>
</reference>
<dbReference type="AlphaFoldDB" id="A0A9E8SDU9"/>
<dbReference type="PROSITE" id="PS51257">
    <property type="entry name" value="PROKAR_LIPOPROTEIN"/>
    <property type="match status" value="1"/>
</dbReference>
<proteinExistence type="predicted"/>
<keyword evidence="2" id="KW-1185">Reference proteome</keyword>
<name>A0A9E8SDU9_9FLAO</name>
<dbReference type="Proteomes" id="UP001164705">
    <property type="component" value="Chromosome"/>
</dbReference>
<gene>
    <name evidence="1" type="ORF">N7U66_20540</name>
</gene>